<dbReference type="GeneID" id="109582751"/>
<dbReference type="EnsemblMetazoa" id="XM_019997664.1">
    <property type="protein sequence ID" value="XP_019853223.1"/>
    <property type="gene ID" value="LOC109582751"/>
</dbReference>
<reference evidence="2" key="1">
    <citation type="journal article" date="2010" name="Nature">
        <title>The Amphimedon queenslandica genome and the evolution of animal complexity.</title>
        <authorList>
            <person name="Srivastava M."/>
            <person name="Simakov O."/>
            <person name="Chapman J."/>
            <person name="Fahey B."/>
            <person name="Gauthier M.E."/>
            <person name="Mitros T."/>
            <person name="Richards G.S."/>
            <person name="Conaco C."/>
            <person name="Dacre M."/>
            <person name="Hellsten U."/>
            <person name="Larroux C."/>
            <person name="Putnam N.H."/>
            <person name="Stanke M."/>
            <person name="Adamska M."/>
            <person name="Darling A."/>
            <person name="Degnan S.M."/>
            <person name="Oakley T.H."/>
            <person name="Plachetzki D.C."/>
            <person name="Zhai Y."/>
            <person name="Adamski M."/>
            <person name="Calcino A."/>
            <person name="Cummins S.F."/>
            <person name="Goodstein D.M."/>
            <person name="Harris C."/>
            <person name="Jackson D.J."/>
            <person name="Leys S.P."/>
            <person name="Shu S."/>
            <person name="Woodcroft B.J."/>
            <person name="Vervoort M."/>
            <person name="Kosik K.S."/>
            <person name="Manning G."/>
            <person name="Degnan B.M."/>
            <person name="Rokhsar D.S."/>
        </authorList>
    </citation>
    <scope>NUCLEOTIDE SEQUENCE [LARGE SCALE GENOMIC DNA]</scope>
</reference>
<evidence type="ECO:0000313" key="1">
    <source>
        <dbReference type="EnsemblMetazoa" id="XP_019853223.1"/>
    </source>
</evidence>
<accession>A0AAN0J945</accession>
<sequence>MNCRMFIIVTAEDKVMKEYPSTIPQRSDVGQLLFYMLGVMIQNVSDNNQYQLGLFIEGNQILLCYGSPTVSVGSREVEMDFKMSQFINVLDVNSLKMICDSILSVTNIILENK</sequence>
<evidence type="ECO:0000313" key="2">
    <source>
        <dbReference type="Proteomes" id="UP000007879"/>
    </source>
</evidence>
<dbReference type="AlphaFoldDB" id="A0AAN0J945"/>
<dbReference type="Proteomes" id="UP000007879">
    <property type="component" value="Unassembled WGS sequence"/>
</dbReference>
<keyword evidence="2" id="KW-1185">Reference proteome</keyword>
<name>A0AAN0J945_AMPQE</name>
<protein>
    <submittedName>
        <fullName evidence="1">Uncharacterized protein</fullName>
    </submittedName>
</protein>
<reference evidence="1" key="2">
    <citation type="submission" date="2024-06" db="UniProtKB">
        <authorList>
            <consortium name="EnsemblMetazoa"/>
        </authorList>
    </citation>
    <scope>IDENTIFICATION</scope>
</reference>
<dbReference type="KEGG" id="aqu:109582751"/>
<proteinExistence type="predicted"/>
<organism evidence="1 2">
    <name type="scientific">Amphimedon queenslandica</name>
    <name type="common">Sponge</name>
    <dbReference type="NCBI Taxonomy" id="400682"/>
    <lineage>
        <taxon>Eukaryota</taxon>
        <taxon>Metazoa</taxon>
        <taxon>Porifera</taxon>
        <taxon>Demospongiae</taxon>
        <taxon>Heteroscleromorpha</taxon>
        <taxon>Haplosclerida</taxon>
        <taxon>Niphatidae</taxon>
        <taxon>Amphimedon</taxon>
    </lineage>
</organism>
<dbReference type="RefSeq" id="XP_019853223.1">
    <property type="nucleotide sequence ID" value="XM_019997664.1"/>
</dbReference>